<name>A0A0F9Y2X5_9ZZZZ</name>
<dbReference type="EMBL" id="LAZR01000049">
    <property type="protein sequence ID" value="KKN99073.1"/>
    <property type="molecule type" value="Genomic_DNA"/>
</dbReference>
<sequence length="77" mass="8364">MASIKCTNCGRLTSSATSNYILNKEPDGATPKEPGVATLCYAAFVDGDWVKGCKYDLLNPLAGRKGWIDRLIANKRN</sequence>
<protein>
    <submittedName>
        <fullName evidence="1">Uncharacterized protein</fullName>
    </submittedName>
</protein>
<organism evidence="1">
    <name type="scientific">marine sediment metagenome</name>
    <dbReference type="NCBI Taxonomy" id="412755"/>
    <lineage>
        <taxon>unclassified sequences</taxon>
        <taxon>metagenomes</taxon>
        <taxon>ecological metagenomes</taxon>
    </lineage>
</organism>
<dbReference type="AlphaFoldDB" id="A0A0F9Y2X5"/>
<reference evidence="1" key="1">
    <citation type="journal article" date="2015" name="Nature">
        <title>Complex archaea that bridge the gap between prokaryotes and eukaryotes.</title>
        <authorList>
            <person name="Spang A."/>
            <person name="Saw J.H."/>
            <person name="Jorgensen S.L."/>
            <person name="Zaremba-Niedzwiedzka K."/>
            <person name="Martijn J."/>
            <person name="Lind A.E."/>
            <person name="van Eijk R."/>
            <person name="Schleper C."/>
            <person name="Guy L."/>
            <person name="Ettema T.J."/>
        </authorList>
    </citation>
    <scope>NUCLEOTIDE SEQUENCE</scope>
</reference>
<accession>A0A0F9Y2X5</accession>
<gene>
    <name evidence="1" type="ORF">LCGC14_0143210</name>
</gene>
<evidence type="ECO:0000313" key="1">
    <source>
        <dbReference type="EMBL" id="KKN99073.1"/>
    </source>
</evidence>
<proteinExistence type="predicted"/>
<comment type="caution">
    <text evidence="1">The sequence shown here is derived from an EMBL/GenBank/DDBJ whole genome shotgun (WGS) entry which is preliminary data.</text>
</comment>